<evidence type="ECO:0000313" key="2">
    <source>
        <dbReference type="EMBL" id="GGC68355.1"/>
    </source>
</evidence>
<gene>
    <name evidence="2" type="ORF">GCM10011396_14220</name>
</gene>
<dbReference type="EMBL" id="BMED01000001">
    <property type="protein sequence ID" value="GGC68355.1"/>
    <property type="molecule type" value="Genomic_DNA"/>
</dbReference>
<keyword evidence="1" id="KW-1133">Transmembrane helix</keyword>
<comment type="caution">
    <text evidence="2">The sequence shown here is derived from an EMBL/GenBank/DDBJ whole genome shotgun (WGS) entry which is preliminary data.</text>
</comment>
<accession>A0A916UDY5</accession>
<feature type="transmembrane region" description="Helical" evidence="1">
    <location>
        <begin position="92"/>
        <end position="114"/>
    </location>
</feature>
<dbReference type="RefSeq" id="WP_229750965.1">
    <property type="nucleotide sequence ID" value="NZ_BMED01000001.1"/>
</dbReference>
<dbReference type="AlphaFoldDB" id="A0A916UDY5"/>
<feature type="transmembrane region" description="Helical" evidence="1">
    <location>
        <begin position="121"/>
        <end position="138"/>
    </location>
</feature>
<keyword evidence="1" id="KW-0472">Membrane</keyword>
<keyword evidence="3" id="KW-1185">Reference proteome</keyword>
<organism evidence="2 3">
    <name type="scientific">Undibacterium terreum</name>
    <dbReference type="NCBI Taxonomy" id="1224302"/>
    <lineage>
        <taxon>Bacteria</taxon>
        <taxon>Pseudomonadati</taxon>
        <taxon>Pseudomonadota</taxon>
        <taxon>Betaproteobacteria</taxon>
        <taxon>Burkholderiales</taxon>
        <taxon>Oxalobacteraceae</taxon>
        <taxon>Undibacterium</taxon>
    </lineage>
</organism>
<name>A0A916UDY5_9BURK</name>
<proteinExistence type="predicted"/>
<feature type="transmembrane region" description="Helical" evidence="1">
    <location>
        <begin position="34"/>
        <end position="56"/>
    </location>
</feature>
<reference evidence="2" key="2">
    <citation type="submission" date="2020-09" db="EMBL/GenBank/DDBJ databases">
        <authorList>
            <person name="Sun Q."/>
            <person name="Zhou Y."/>
        </authorList>
    </citation>
    <scope>NUCLEOTIDE SEQUENCE</scope>
    <source>
        <strain evidence="2">CGMCC 1.10998</strain>
    </source>
</reference>
<protein>
    <submittedName>
        <fullName evidence="2">Uncharacterized protein</fullName>
    </submittedName>
</protein>
<reference evidence="2" key="1">
    <citation type="journal article" date="2014" name="Int. J. Syst. Evol. Microbiol.">
        <title>Complete genome sequence of Corynebacterium casei LMG S-19264T (=DSM 44701T), isolated from a smear-ripened cheese.</title>
        <authorList>
            <consortium name="US DOE Joint Genome Institute (JGI-PGF)"/>
            <person name="Walter F."/>
            <person name="Albersmeier A."/>
            <person name="Kalinowski J."/>
            <person name="Ruckert C."/>
        </authorList>
    </citation>
    <scope>NUCLEOTIDE SEQUENCE</scope>
    <source>
        <strain evidence="2">CGMCC 1.10998</strain>
    </source>
</reference>
<dbReference type="Proteomes" id="UP000637423">
    <property type="component" value="Unassembled WGS sequence"/>
</dbReference>
<feature type="transmembrane region" description="Helical" evidence="1">
    <location>
        <begin position="150"/>
        <end position="171"/>
    </location>
</feature>
<evidence type="ECO:0000256" key="1">
    <source>
        <dbReference type="SAM" id="Phobius"/>
    </source>
</evidence>
<sequence>MNDLADTETKFGAKLEPKLKTKLEKKLEVARPWLVRWMYAVVAVHLLVGLLLPWIAGLSVFDAYHHTIARAFWGDAAVTAGYVSATAHAQQVWWISLFGPTVQGMSLWMGALTYIGDRQRISFAWAWLIAGVVLWAPQDMLISLRADIWIHVWIDCFAVATMLPPLVGLYLNDRKPKASVSF</sequence>
<evidence type="ECO:0000313" key="3">
    <source>
        <dbReference type="Proteomes" id="UP000637423"/>
    </source>
</evidence>
<keyword evidence="1" id="KW-0812">Transmembrane</keyword>